<evidence type="ECO:0000313" key="1">
    <source>
        <dbReference type="Proteomes" id="UP000887574"/>
    </source>
</evidence>
<dbReference type="AlphaFoldDB" id="A0A915D1P1"/>
<reference evidence="2" key="1">
    <citation type="submission" date="2022-11" db="UniProtKB">
        <authorList>
            <consortium name="WormBaseParasite"/>
        </authorList>
    </citation>
    <scope>IDENTIFICATION</scope>
</reference>
<dbReference type="Proteomes" id="UP000887574">
    <property type="component" value="Unplaced"/>
</dbReference>
<sequence length="103" mass="11728">MNVEDPFDLPEVYKLTRSKLRCELFSDPKTGVALFSSDNSLRTAASCKYLAVDATFEYSGKKAGEWISLAFALMEKKEAANYEMIFNAIKEQWNRLAVWTVFA</sequence>
<evidence type="ECO:0000313" key="2">
    <source>
        <dbReference type="WBParaSite" id="jg1461"/>
    </source>
</evidence>
<protein>
    <submittedName>
        <fullName evidence="2">Uncharacterized protein</fullName>
    </submittedName>
</protein>
<organism evidence="1 2">
    <name type="scientific">Ditylenchus dipsaci</name>
    <dbReference type="NCBI Taxonomy" id="166011"/>
    <lineage>
        <taxon>Eukaryota</taxon>
        <taxon>Metazoa</taxon>
        <taxon>Ecdysozoa</taxon>
        <taxon>Nematoda</taxon>
        <taxon>Chromadorea</taxon>
        <taxon>Rhabditida</taxon>
        <taxon>Tylenchina</taxon>
        <taxon>Tylenchomorpha</taxon>
        <taxon>Sphaerularioidea</taxon>
        <taxon>Anguinidae</taxon>
        <taxon>Anguininae</taxon>
        <taxon>Ditylenchus</taxon>
    </lineage>
</organism>
<keyword evidence="1" id="KW-1185">Reference proteome</keyword>
<proteinExistence type="predicted"/>
<name>A0A915D1P1_9BILA</name>
<dbReference type="WBParaSite" id="jg1461">
    <property type="protein sequence ID" value="jg1461"/>
    <property type="gene ID" value="jg1461"/>
</dbReference>
<accession>A0A915D1P1</accession>